<feature type="domain" description="Tectonic-1-3" evidence="6">
    <location>
        <begin position="196"/>
        <end position="392"/>
    </location>
</feature>
<dbReference type="InterPro" id="IPR011677">
    <property type="entry name" value="TCTN1-3_dom"/>
</dbReference>
<dbReference type="Pfam" id="PF07773">
    <property type="entry name" value="TCTN_DUF1619"/>
    <property type="match status" value="2"/>
</dbReference>
<organism evidence="8 9">
    <name type="scientific">Elysia chlorotica</name>
    <name type="common">Eastern emerald elysia</name>
    <name type="synonym">Sea slug</name>
    <dbReference type="NCBI Taxonomy" id="188477"/>
    <lineage>
        <taxon>Eukaryota</taxon>
        <taxon>Metazoa</taxon>
        <taxon>Spiralia</taxon>
        <taxon>Lophotrochozoa</taxon>
        <taxon>Mollusca</taxon>
        <taxon>Gastropoda</taxon>
        <taxon>Heterobranchia</taxon>
        <taxon>Euthyneura</taxon>
        <taxon>Panpulmonata</taxon>
        <taxon>Sacoglossa</taxon>
        <taxon>Placobranchoidea</taxon>
        <taxon>Plakobranchidae</taxon>
        <taxon>Elysia</taxon>
    </lineage>
</organism>
<comment type="caution">
    <text evidence="8">The sequence shown here is derived from an EMBL/GenBank/DDBJ whole genome shotgun (WGS) entry which is preliminary data.</text>
</comment>
<dbReference type="Pfam" id="PF25752">
    <property type="entry name" value="DUF1619_N"/>
    <property type="match status" value="1"/>
</dbReference>
<feature type="domain" description="Tectonic-1-3" evidence="6">
    <location>
        <begin position="406"/>
        <end position="586"/>
    </location>
</feature>
<keyword evidence="4" id="KW-0325">Glycoprotein</keyword>
<evidence type="ECO:0000259" key="6">
    <source>
        <dbReference type="Pfam" id="PF07773"/>
    </source>
</evidence>
<dbReference type="PANTHER" id="PTHR14611">
    <property type="entry name" value="TECTONIC FAMILY MEMBER"/>
    <property type="match status" value="1"/>
</dbReference>
<evidence type="ECO:0000256" key="3">
    <source>
        <dbReference type="ARBA" id="ARBA00022794"/>
    </source>
</evidence>
<dbReference type="OrthoDB" id="2104337at2759"/>
<evidence type="ECO:0000259" key="7">
    <source>
        <dbReference type="Pfam" id="PF25752"/>
    </source>
</evidence>
<accession>A0A3S1H8C5</accession>
<feature type="chain" id="PRO_5018586361" evidence="5">
    <location>
        <begin position="29"/>
        <end position="675"/>
    </location>
</feature>
<dbReference type="STRING" id="188477.A0A3S1H8C5"/>
<evidence type="ECO:0000256" key="5">
    <source>
        <dbReference type="SAM" id="SignalP"/>
    </source>
</evidence>
<evidence type="ECO:0000256" key="4">
    <source>
        <dbReference type="ARBA" id="ARBA00023180"/>
    </source>
</evidence>
<dbReference type="InterPro" id="IPR040354">
    <property type="entry name" value="TCTN1-3"/>
</dbReference>
<dbReference type="AlphaFoldDB" id="A0A3S1H8C5"/>
<dbReference type="InterPro" id="IPR057724">
    <property type="entry name" value="TCTN1-3_N"/>
</dbReference>
<gene>
    <name evidence="8" type="ORF">EGW08_018041</name>
</gene>
<comment type="similarity">
    <text evidence="1">Belongs to the tectonic family.</text>
</comment>
<keyword evidence="9" id="KW-1185">Reference proteome</keyword>
<keyword evidence="2 5" id="KW-0732">Signal</keyword>
<proteinExistence type="inferred from homology"/>
<keyword evidence="3" id="KW-0970">Cilium biogenesis/degradation</keyword>
<reference evidence="8 9" key="1">
    <citation type="submission" date="2019-01" db="EMBL/GenBank/DDBJ databases">
        <title>A draft genome assembly of the solar-powered sea slug Elysia chlorotica.</title>
        <authorList>
            <person name="Cai H."/>
            <person name="Li Q."/>
            <person name="Fang X."/>
            <person name="Li J."/>
            <person name="Curtis N.E."/>
            <person name="Altenburger A."/>
            <person name="Shibata T."/>
            <person name="Feng M."/>
            <person name="Maeda T."/>
            <person name="Schwartz J.A."/>
            <person name="Shigenobu S."/>
            <person name="Lundholm N."/>
            <person name="Nishiyama T."/>
            <person name="Yang H."/>
            <person name="Hasebe M."/>
            <person name="Li S."/>
            <person name="Pierce S.K."/>
            <person name="Wang J."/>
        </authorList>
    </citation>
    <scope>NUCLEOTIDE SEQUENCE [LARGE SCALE GENOMIC DNA]</scope>
    <source>
        <strain evidence="8">EC2010</strain>
        <tissue evidence="8">Whole organism of an adult</tissue>
    </source>
</reference>
<dbReference type="Proteomes" id="UP000271974">
    <property type="component" value="Unassembled WGS sequence"/>
</dbReference>
<evidence type="ECO:0000313" key="8">
    <source>
        <dbReference type="EMBL" id="RUS74193.1"/>
    </source>
</evidence>
<sequence>MADKGVNMSMRIVLLAAAMLCLFQMAFGQVNLNDTTLAPINNITEAVTTTTTTTPRPTTTTIAPSGPGSNILDSTDVSLCPCDLTGNGCDVNCCCDPDCSDADKLVFSECISTGYQLNSDLCFDRDVFFSENGPARSGDSGNLFCIYFDNDEERNYYNNPSLITTEAEFSSYSAKTRTFSFQSPTDPLTVSSFEPYYKSGDPMYTVFPNGHFSYLGLPTSMTASSVCADSNPTAYYIDQSTTCGRFLDNLANDCGTADFLKASTFFQNFRIVKDPFLLQAFNSTTTFVNPVLGPVDLTQVTDLYNNSYTAAFQLEVPLACQINGITGPCSFTDVPASPTYNSATGTCSNALIGLHYRFETNGVFGVDQAYVTFTFADVTSSSLTQTFSTSFSSVVTASSAEPVLRSGNPGYDFGQPILAGVFNITNDGSTTVEEILLVKERGQQLALIRPSTSGDCSTAEAQPREPVLFGQDMRTGCLLTVNEQDNCLRIQQSIMSAVEGYAIPIYDPNFAEYPKNYRYVGMFGNSDNRKTGDWVEIFYKDRPGNDVFQGSLCKLSLGANIQIVYANIGALANPQAKILGVSYVYDAPQTILYQCTGALCQPGQASLSRTIEISTSVTFIDVSDPPVGVEGQYPTVPIRLPYDFFYPFTDAAVHQQTTSVMVWVGSLLVMVYQLL</sequence>
<dbReference type="PANTHER" id="PTHR14611:SF2">
    <property type="entry name" value="TECTONIC"/>
    <property type="match status" value="1"/>
</dbReference>
<evidence type="ECO:0000313" key="9">
    <source>
        <dbReference type="Proteomes" id="UP000271974"/>
    </source>
</evidence>
<evidence type="ECO:0000256" key="1">
    <source>
        <dbReference type="ARBA" id="ARBA00007633"/>
    </source>
</evidence>
<feature type="domain" description="Tectonic-1-3 N-terminal" evidence="7">
    <location>
        <begin position="76"/>
        <end position="160"/>
    </location>
</feature>
<name>A0A3S1H8C5_ELYCH</name>
<protein>
    <submittedName>
        <fullName evidence="8">Uncharacterized protein</fullName>
    </submittedName>
</protein>
<dbReference type="EMBL" id="RQTK01000856">
    <property type="protein sequence ID" value="RUS74193.1"/>
    <property type="molecule type" value="Genomic_DNA"/>
</dbReference>
<feature type="signal peptide" evidence="5">
    <location>
        <begin position="1"/>
        <end position="28"/>
    </location>
</feature>
<dbReference type="GO" id="GO:0060271">
    <property type="term" value="P:cilium assembly"/>
    <property type="evidence" value="ECO:0007669"/>
    <property type="project" value="TreeGrafter"/>
</dbReference>
<evidence type="ECO:0000256" key="2">
    <source>
        <dbReference type="ARBA" id="ARBA00022729"/>
    </source>
</evidence>